<evidence type="ECO:0000313" key="2">
    <source>
        <dbReference type="EMBL" id="ABY21825.1"/>
    </source>
</evidence>
<reference evidence="3" key="1">
    <citation type="journal article" date="2008" name="J. Bacteriol.">
        <title>Genome sequence of the fish pathogen Renibacterium salmoninarum suggests reductive evolution away from an environmental Arthrobacter ancestor.</title>
        <authorList>
            <person name="Wiens G.D."/>
            <person name="Rockey D.D."/>
            <person name="Wu Z."/>
            <person name="Chang J."/>
            <person name="Levy R."/>
            <person name="Crane S."/>
            <person name="Chen D.S."/>
            <person name="Capri G.R."/>
            <person name="Burnett J.R."/>
            <person name="Sudheesh P.S."/>
            <person name="Schipma M.J."/>
            <person name="Burd H."/>
            <person name="Bhattacharyya A."/>
            <person name="Rhodes L.D."/>
            <person name="Kaul R."/>
            <person name="Strom M.S."/>
        </authorList>
    </citation>
    <scope>NUCLEOTIDE SEQUENCE [LARGE SCALE GENOMIC DNA]</scope>
    <source>
        <strain evidence="3">ATCC 33209 / DSM 20767 / JCM 11484 / NBRC 15589 / NCIMB 2235</strain>
    </source>
</reference>
<dbReference type="Proteomes" id="UP000002007">
    <property type="component" value="Chromosome"/>
</dbReference>
<organism evidence="2 3">
    <name type="scientific">Renibacterium salmoninarum (strain ATCC 33209 / DSM 20767 / JCM 11484 / NBRC 15589 / NCIMB 2235)</name>
    <dbReference type="NCBI Taxonomy" id="288705"/>
    <lineage>
        <taxon>Bacteria</taxon>
        <taxon>Bacillati</taxon>
        <taxon>Actinomycetota</taxon>
        <taxon>Actinomycetes</taxon>
        <taxon>Micrococcales</taxon>
        <taxon>Micrococcaceae</taxon>
        <taxon>Renibacterium</taxon>
    </lineage>
</organism>
<gene>
    <name evidence="2" type="ordered locus">RSal33209_0069</name>
</gene>
<evidence type="ECO:0000256" key="1">
    <source>
        <dbReference type="SAM" id="MobiDB-lite"/>
    </source>
</evidence>
<feature type="compositionally biased region" description="Low complexity" evidence="1">
    <location>
        <begin position="12"/>
        <end position="28"/>
    </location>
</feature>
<name>A9WLP5_RENSM</name>
<evidence type="ECO:0000313" key="3">
    <source>
        <dbReference type="Proteomes" id="UP000002007"/>
    </source>
</evidence>
<proteinExistence type="predicted"/>
<keyword evidence="3" id="KW-1185">Reference proteome</keyword>
<dbReference type="AlphaFoldDB" id="A9WLP5"/>
<feature type="region of interest" description="Disordered" evidence="1">
    <location>
        <begin position="1"/>
        <end position="45"/>
    </location>
</feature>
<protein>
    <submittedName>
        <fullName evidence="2">Uncharacterized protein</fullName>
    </submittedName>
</protein>
<dbReference type="HOGENOM" id="CLU_3204386_0_0_11"/>
<sequence>MATGTDVRPARNEQGAEGNNAAAQEPEGAGLGISGSSRHSLGNQN</sequence>
<dbReference type="EMBL" id="CP000910">
    <property type="protein sequence ID" value="ABY21825.1"/>
    <property type="molecule type" value="Genomic_DNA"/>
</dbReference>
<dbReference type="STRING" id="288705.RSal33209_0069"/>
<dbReference type="KEGG" id="rsa:RSal33209_0069"/>
<feature type="compositionally biased region" description="Polar residues" evidence="1">
    <location>
        <begin position="34"/>
        <end position="45"/>
    </location>
</feature>
<accession>A9WLP5</accession>